<comment type="subcellular location">
    <subcellularLocation>
        <location evidence="1">Membrane</location>
        <topology evidence="1">Multi-pass membrane protein</topology>
    </subcellularLocation>
</comment>
<feature type="transmembrane region" description="Helical" evidence="6">
    <location>
        <begin position="314"/>
        <end position="332"/>
    </location>
</feature>
<dbReference type="InterPro" id="IPR044878">
    <property type="entry name" value="UbiA_sf"/>
</dbReference>
<gene>
    <name evidence="7" type="ORF">BSZ32_02065</name>
</gene>
<keyword evidence="2" id="KW-1003">Cell membrane</keyword>
<evidence type="ECO:0000256" key="6">
    <source>
        <dbReference type="SAM" id="Phobius"/>
    </source>
</evidence>
<feature type="transmembrane region" description="Helical" evidence="6">
    <location>
        <begin position="149"/>
        <end position="170"/>
    </location>
</feature>
<dbReference type="Pfam" id="PF01040">
    <property type="entry name" value="UbiA"/>
    <property type="match status" value="1"/>
</dbReference>
<dbReference type="GO" id="GO:0016020">
    <property type="term" value="C:membrane"/>
    <property type="evidence" value="ECO:0007669"/>
    <property type="project" value="UniProtKB-SubCell"/>
</dbReference>
<sequence>MTKFSAILATGRISNLPTVWCNVLVAFLLVQLAPVMFGDFPSSIFSVPLFLVTCIAASCLYVGGCFLGDAVDVEFDKSNKPDRPIPMGVLDRNSIYGYAAFLLTTGIVLPFAYIKFSTGSFAPSALVASLLLAGAIIIYSLWHKRSPWIGLPFIGACRFFLVLFGAYIAITTVPSLQEVFDSHPKAPNDTSITVVCGDEGVRPIPFLYALCVGLYTICFASVARSESSPKPITWRKSLMLTMLLLPLLALPLNLNILFKANFDLPSLSALLLYWLWMVSAFRQINSNKDKFVSMSLAGFCLLDATFAAQFGWPWILVCLVLFGLSLMLQKWAPAT</sequence>
<evidence type="ECO:0000256" key="3">
    <source>
        <dbReference type="ARBA" id="ARBA00022692"/>
    </source>
</evidence>
<keyword evidence="8" id="KW-1185">Reference proteome</keyword>
<comment type="caution">
    <text evidence="7">The sequence shown here is derived from an EMBL/GenBank/DDBJ whole genome shotgun (WGS) entry which is preliminary data.</text>
</comment>
<dbReference type="PANTHER" id="PTHR42723">
    <property type="entry name" value="CHLOROPHYLL SYNTHASE"/>
    <property type="match status" value="1"/>
</dbReference>
<organism evidence="7 8">
    <name type="scientific">Rubritalea profundi</name>
    <dbReference type="NCBI Taxonomy" id="1658618"/>
    <lineage>
        <taxon>Bacteria</taxon>
        <taxon>Pseudomonadati</taxon>
        <taxon>Verrucomicrobiota</taxon>
        <taxon>Verrucomicrobiia</taxon>
        <taxon>Verrucomicrobiales</taxon>
        <taxon>Rubritaleaceae</taxon>
        <taxon>Rubritalea</taxon>
    </lineage>
</organism>
<evidence type="ECO:0000313" key="8">
    <source>
        <dbReference type="Proteomes" id="UP000239907"/>
    </source>
</evidence>
<dbReference type="RefSeq" id="WP_105041883.1">
    <property type="nucleotide sequence ID" value="NZ_MQWA01000001.1"/>
</dbReference>
<feature type="transmembrane region" description="Helical" evidence="6">
    <location>
        <begin position="206"/>
        <end position="225"/>
    </location>
</feature>
<accession>A0A2S7TYK4</accession>
<feature type="transmembrane region" description="Helical" evidence="6">
    <location>
        <begin position="120"/>
        <end position="142"/>
    </location>
</feature>
<evidence type="ECO:0000256" key="4">
    <source>
        <dbReference type="ARBA" id="ARBA00022989"/>
    </source>
</evidence>
<feature type="transmembrane region" description="Helical" evidence="6">
    <location>
        <begin position="95"/>
        <end position="114"/>
    </location>
</feature>
<dbReference type="OrthoDB" id="508337at2"/>
<proteinExistence type="predicted"/>
<evidence type="ECO:0000256" key="1">
    <source>
        <dbReference type="ARBA" id="ARBA00004141"/>
    </source>
</evidence>
<dbReference type="InterPro" id="IPR000537">
    <property type="entry name" value="UbiA_prenyltransferase"/>
</dbReference>
<evidence type="ECO:0008006" key="9">
    <source>
        <dbReference type="Google" id="ProtNLM"/>
    </source>
</evidence>
<dbReference type="GO" id="GO:0016765">
    <property type="term" value="F:transferase activity, transferring alkyl or aryl (other than methyl) groups"/>
    <property type="evidence" value="ECO:0007669"/>
    <property type="project" value="InterPro"/>
</dbReference>
<name>A0A2S7TYK4_9BACT</name>
<feature type="transmembrane region" description="Helical" evidence="6">
    <location>
        <begin position="237"/>
        <end position="258"/>
    </location>
</feature>
<keyword evidence="3 6" id="KW-0812">Transmembrane</keyword>
<reference evidence="7 8" key="1">
    <citation type="submission" date="2016-12" db="EMBL/GenBank/DDBJ databases">
        <title>Study of bacterial adaptation to deep sea.</title>
        <authorList>
            <person name="Song J."/>
            <person name="Yoshizawa S."/>
            <person name="Kogure K."/>
        </authorList>
    </citation>
    <scope>NUCLEOTIDE SEQUENCE [LARGE SCALE GENOMIC DNA]</scope>
    <source>
        <strain evidence="7 8">SAORIC-165</strain>
    </source>
</reference>
<protein>
    <recommendedName>
        <fullName evidence="9">Ubiquinone biosynthesis protein UbiA</fullName>
    </recommendedName>
</protein>
<feature type="transmembrane region" description="Helical" evidence="6">
    <location>
        <begin position="49"/>
        <end position="75"/>
    </location>
</feature>
<keyword evidence="5 6" id="KW-0472">Membrane</keyword>
<dbReference type="PANTHER" id="PTHR42723:SF1">
    <property type="entry name" value="CHLOROPHYLL SYNTHASE, CHLOROPLASTIC"/>
    <property type="match status" value="1"/>
</dbReference>
<dbReference type="Proteomes" id="UP000239907">
    <property type="component" value="Unassembled WGS sequence"/>
</dbReference>
<evidence type="ECO:0000256" key="5">
    <source>
        <dbReference type="ARBA" id="ARBA00023136"/>
    </source>
</evidence>
<dbReference type="EMBL" id="MQWA01000001">
    <property type="protein sequence ID" value="PQJ27400.1"/>
    <property type="molecule type" value="Genomic_DNA"/>
</dbReference>
<evidence type="ECO:0000256" key="2">
    <source>
        <dbReference type="ARBA" id="ARBA00022475"/>
    </source>
</evidence>
<dbReference type="Gene3D" id="1.10.357.140">
    <property type="entry name" value="UbiA prenyltransferase"/>
    <property type="match status" value="1"/>
</dbReference>
<dbReference type="AlphaFoldDB" id="A0A2S7TYK4"/>
<feature type="transmembrane region" description="Helical" evidence="6">
    <location>
        <begin position="20"/>
        <end position="37"/>
    </location>
</feature>
<keyword evidence="4 6" id="KW-1133">Transmembrane helix</keyword>
<dbReference type="InterPro" id="IPR050475">
    <property type="entry name" value="Prenyltransferase_related"/>
</dbReference>
<evidence type="ECO:0000313" key="7">
    <source>
        <dbReference type="EMBL" id="PQJ27400.1"/>
    </source>
</evidence>